<feature type="domain" description="DUF4218" evidence="3">
    <location>
        <begin position="479"/>
        <end position="577"/>
    </location>
</feature>
<feature type="compositionally biased region" description="Basic and acidic residues" evidence="1">
    <location>
        <begin position="1033"/>
        <end position="1051"/>
    </location>
</feature>
<dbReference type="Proteomes" id="UP000826271">
    <property type="component" value="Unassembled WGS sequence"/>
</dbReference>
<dbReference type="InterPro" id="IPR004242">
    <property type="entry name" value="Transposase_21"/>
</dbReference>
<dbReference type="Pfam" id="PF02992">
    <property type="entry name" value="Transposase_21"/>
    <property type="match status" value="1"/>
</dbReference>
<evidence type="ECO:0000259" key="4">
    <source>
        <dbReference type="Pfam" id="PF13963"/>
    </source>
</evidence>
<evidence type="ECO:0000259" key="2">
    <source>
        <dbReference type="Pfam" id="PF13952"/>
    </source>
</evidence>
<feature type="compositionally biased region" description="Acidic residues" evidence="1">
    <location>
        <begin position="79"/>
        <end position="103"/>
    </location>
</feature>
<accession>A0AAV6W3G9</accession>
<dbReference type="EMBL" id="WHWC01000291">
    <property type="protein sequence ID" value="KAG8362802.1"/>
    <property type="molecule type" value="Genomic_DNA"/>
</dbReference>
<gene>
    <name evidence="5" type="ORF">BUALT_BualtUnG0035900</name>
</gene>
<comment type="caution">
    <text evidence="5">The sequence shown here is derived from an EMBL/GenBank/DDBJ whole genome shotgun (WGS) entry which is preliminary data.</text>
</comment>
<sequence>MDRSWMMLEDRTRPEYENGVQEFLNFAYSSTEPGKKIRCPCKKCNNVYLQNRDDVEADLLEYGIIQNYVTWVLHGEELDESNDEGFDSDEEEDNDQLEFDEVNNNDSRGDQNDYADMQSMLEDCYAASTTNAWREEEAMGNENAVPKWESDKFMRLLADADKKLYPGCENFTKLSFIVTLMHIKILSRWSNKSFSMLLQVLKKALPNAILWTINDLPAYGIISGWSTKGYLACPVCNQKMCSFWLKNGKKISYMGHRLFLKRHHKWRSLKSAFDGQKENRDKPVPLTGDDVLEQLSYVRPVSFGKTQPKKRKRDSELNWKKCSIFFRLSYWRTLKLRHNLDVMHIEKNVCDNILGTLLDIDGKTKDNIRARFDLQLLGIRHELHPKLVGNSYLVPPACYTLSTAEKRKVCSFLASVKYPDDYAASLSKRVDTKNFRLIGMKTHDCHTILQQLLPLSIRGLLNDNVCEALHGVSHFFRKVCSKALNTVELEHLEDQIVLTLCKLERIFPPAFFDIMMHLPIHLSNILYRYLYKLKQYVGNKAFPEGSMAEGYIAQECLTFCSMYLNDIETQFNKAERNYERHRGRSREGLSVFSENSRLVGKGVYDYLDEKSWKQFSEHKEELKQNGCRNVEKNHEEFFAKWLERRIEVASSEETSLVTEDLLHLAYGPDKRVTHYEVCIVNGLRFHTKQREMNKKTQNSGVVVKVEEESGFRDYYGVLTDIIQLDYLGNHHVVLFKCDWFEGKSVQKDKYSYTSINTSKPWKTNEPYVLASQAQQVFYVNDIKLGNDWKIVIEAQEDVIFDVVLDMTTRNQCRRRQTQAGQDIQEQEAEFTDSQIDNNVEGTSATRKKGITTGISVEKKRRKGEKLEVTIHPHRQRIVGHNAKEVKTEICVVLKQHAPLQYAYWKDIPTENKKKMWLAMKKVSNRNKENRKKLTMNHACGTKSIAQFCYEERDPETEQEPTRTDTWRRTRHSVKKNGWVDEASREAHSQPIEDGQNPMTEDEAFIVVFGEEKSNRLHGCGNGLKPPSKRGQRINKELERENEGLKKKAEEDREALESLKKENKDMASRLESLESQVNNQEAQVNAQVQAILKSQLPAIIQNLGTIGSHQILDPSMGKVVSKRDGEAGETPSRKANGKVNFLGSDMMSSIRVRAPISIDDSEKLSEWEKQVLSLTDNLAKE</sequence>
<evidence type="ECO:0008006" key="7">
    <source>
        <dbReference type="Google" id="ProtNLM"/>
    </source>
</evidence>
<dbReference type="AlphaFoldDB" id="A0AAV6W3G9"/>
<feature type="region of interest" description="Disordered" evidence="1">
    <location>
        <begin position="1016"/>
        <end position="1051"/>
    </location>
</feature>
<organism evidence="5 6">
    <name type="scientific">Buddleja alternifolia</name>
    <dbReference type="NCBI Taxonomy" id="168488"/>
    <lineage>
        <taxon>Eukaryota</taxon>
        <taxon>Viridiplantae</taxon>
        <taxon>Streptophyta</taxon>
        <taxon>Embryophyta</taxon>
        <taxon>Tracheophyta</taxon>
        <taxon>Spermatophyta</taxon>
        <taxon>Magnoliopsida</taxon>
        <taxon>eudicotyledons</taxon>
        <taxon>Gunneridae</taxon>
        <taxon>Pentapetalae</taxon>
        <taxon>asterids</taxon>
        <taxon>lamiids</taxon>
        <taxon>Lamiales</taxon>
        <taxon>Scrophulariaceae</taxon>
        <taxon>Buddlejeae</taxon>
        <taxon>Buddleja</taxon>
    </lineage>
</organism>
<dbReference type="PANTHER" id="PTHR48258:SF15">
    <property type="entry name" value="OS02G0543900 PROTEIN"/>
    <property type="match status" value="1"/>
</dbReference>
<dbReference type="Pfam" id="PF13960">
    <property type="entry name" value="DUF4218"/>
    <property type="match status" value="1"/>
</dbReference>
<dbReference type="InterPro" id="IPR004252">
    <property type="entry name" value="Probable_transposase_24"/>
</dbReference>
<dbReference type="InterPro" id="IPR029480">
    <property type="entry name" value="Transpos_assoc"/>
</dbReference>
<dbReference type="PANTHER" id="PTHR48258">
    <property type="entry name" value="DUF4218 DOMAIN-CONTAINING PROTEIN-RELATED"/>
    <property type="match status" value="1"/>
</dbReference>
<evidence type="ECO:0000313" key="5">
    <source>
        <dbReference type="EMBL" id="KAG8362802.1"/>
    </source>
</evidence>
<dbReference type="InterPro" id="IPR025452">
    <property type="entry name" value="DUF4218"/>
</dbReference>
<dbReference type="Pfam" id="PF13963">
    <property type="entry name" value="Transpos_assoc"/>
    <property type="match status" value="1"/>
</dbReference>
<feature type="domain" description="DUF4216" evidence="2">
    <location>
        <begin position="722"/>
        <end position="791"/>
    </location>
</feature>
<dbReference type="Pfam" id="PF13952">
    <property type="entry name" value="DUF4216"/>
    <property type="match status" value="1"/>
</dbReference>
<feature type="region of interest" description="Disordered" evidence="1">
    <location>
        <begin position="79"/>
        <end position="113"/>
    </location>
</feature>
<evidence type="ECO:0000256" key="1">
    <source>
        <dbReference type="SAM" id="MobiDB-lite"/>
    </source>
</evidence>
<reference evidence="5" key="1">
    <citation type="submission" date="2019-10" db="EMBL/GenBank/DDBJ databases">
        <authorList>
            <person name="Zhang R."/>
            <person name="Pan Y."/>
            <person name="Wang J."/>
            <person name="Ma R."/>
            <person name="Yu S."/>
        </authorList>
    </citation>
    <scope>NUCLEOTIDE SEQUENCE</scope>
    <source>
        <strain evidence="5">LA-IB0</strain>
        <tissue evidence="5">Leaf</tissue>
    </source>
</reference>
<evidence type="ECO:0000259" key="3">
    <source>
        <dbReference type="Pfam" id="PF13960"/>
    </source>
</evidence>
<proteinExistence type="predicted"/>
<name>A0AAV6W3G9_9LAMI</name>
<dbReference type="InterPro" id="IPR025312">
    <property type="entry name" value="DUF4216"/>
</dbReference>
<dbReference type="Pfam" id="PF03004">
    <property type="entry name" value="Transposase_24"/>
    <property type="match status" value="1"/>
</dbReference>
<protein>
    <recommendedName>
        <fullName evidence="7">Transposase</fullName>
    </recommendedName>
</protein>
<evidence type="ECO:0000313" key="6">
    <source>
        <dbReference type="Proteomes" id="UP000826271"/>
    </source>
</evidence>
<keyword evidence="6" id="KW-1185">Reference proteome</keyword>
<feature type="domain" description="Transposase-associated" evidence="4">
    <location>
        <begin position="3"/>
        <end position="76"/>
    </location>
</feature>